<proteinExistence type="predicted"/>
<dbReference type="InterPro" id="IPR037079">
    <property type="entry name" value="AF2212/PG0164-like_sf"/>
</dbReference>
<dbReference type="Gene3D" id="2.40.30.100">
    <property type="entry name" value="AF2212/PG0164-like"/>
    <property type="match status" value="1"/>
</dbReference>
<dbReference type="AlphaFoldDB" id="A0A1F5KK22"/>
<dbReference type="Pfam" id="PF08922">
    <property type="entry name" value="DUF1905"/>
    <property type="match status" value="1"/>
</dbReference>
<evidence type="ECO:0008006" key="3">
    <source>
        <dbReference type="Google" id="ProtNLM"/>
    </source>
</evidence>
<organism evidence="1 2">
    <name type="scientific">Candidatus Daviesbacteria bacterium RIFCSPHIGHO2_02_FULL_43_12</name>
    <dbReference type="NCBI Taxonomy" id="1797776"/>
    <lineage>
        <taxon>Bacteria</taxon>
        <taxon>Candidatus Daviesiibacteriota</taxon>
    </lineage>
</organism>
<sequence>MSKIDFKTKLFKINSWTILKLPESASAILPSRGMLMVAGTINGVAFKTLIEPDGRYSPDHKPSHWFRPDKKLLDDAHAKAGDNVQVSLVPSKEWIEPEVPADLKKALSTSPKAQSLWYDITAMARWDWIRWIRAVKTPKTRQKHIEVALDKLNKGMRRPCCFNRNLCSEPYVSHNWVLREP</sequence>
<protein>
    <recommendedName>
        <fullName evidence="3">DUF1905 domain-containing protein</fullName>
    </recommendedName>
</protein>
<name>A0A1F5KK22_9BACT</name>
<gene>
    <name evidence="1" type="ORF">A3D25_01255</name>
</gene>
<reference evidence="1 2" key="1">
    <citation type="journal article" date="2016" name="Nat. Commun.">
        <title>Thousands of microbial genomes shed light on interconnected biogeochemical processes in an aquifer system.</title>
        <authorList>
            <person name="Anantharaman K."/>
            <person name="Brown C.T."/>
            <person name="Hug L.A."/>
            <person name="Sharon I."/>
            <person name="Castelle C.J."/>
            <person name="Probst A.J."/>
            <person name="Thomas B.C."/>
            <person name="Singh A."/>
            <person name="Wilkins M.J."/>
            <person name="Karaoz U."/>
            <person name="Brodie E.L."/>
            <person name="Williams K.H."/>
            <person name="Hubbard S.S."/>
            <person name="Banfield J.F."/>
        </authorList>
    </citation>
    <scope>NUCLEOTIDE SEQUENCE [LARGE SCALE GENOMIC DNA]</scope>
</reference>
<dbReference type="SUPFAM" id="SSF141694">
    <property type="entry name" value="AF2212/PG0164-like"/>
    <property type="match status" value="1"/>
</dbReference>
<dbReference type="InterPro" id="IPR015018">
    <property type="entry name" value="DUF1905"/>
</dbReference>
<dbReference type="Proteomes" id="UP000177328">
    <property type="component" value="Unassembled WGS sequence"/>
</dbReference>
<evidence type="ECO:0000313" key="1">
    <source>
        <dbReference type="EMBL" id="OGE41145.1"/>
    </source>
</evidence>
<dbReference type="Pfam" id="PF13376">
    <property type="entry name" value="OmdA"/>
    <property type="match status" value="1"/>
</dbReference>
<evidence type="ECO:0000313" key="2">
    <source>
        <dbReference type="Proteomes" id="UP000177328"/>
    </source>
</evidence>
<comment type="caution">
    <text evidence="1">The sequence shown here is derived from an EMBL/GenBank/DDBJ whole genome shotgun (WGS) entry which is preliminary data.</text>
</comment>
<dbReference type="EMBL" id="MFDD01000002">
    <property type="protein sequence ID" value="OGE41145.1"/>
    <property type="molecule type" value="Genomic_DNA"/>
</dbReference>
<accession>A0A1F5KK22</accession>